<dbReference type="GO" id="GO:1990281">
    <property type="term" value="C:efflux pump complex"/>
    <property type="evidence" value="ECO:0007669"/>
    <property type="project" value="TreeGrafter"/>
</dbReference>
<dbReference type="Pfam" id="PF25954">
    <property type="entry name" value="Beta-barrel_RND_2"/>
    <property type="match status" value="1"/>
</dbReference>
<dbReference type="InterPro" id="IPR058647">
    <property type="entry name" value="BSH_CzcB-like"/>
</dbReference>
<dbReference type="RefSeq" id="WP_075445139.1">
    <property type="nucleotide sequence ID" value="NZ_FOQK01000024.1"/>
</dbReference>
<feature type="domain" description="CusB-like beta-barrel" evidence="3">
    <location>
        <begin position="212"/>
        <end position="286"/>
    </location>
</feature>
<evidence type="ECO:0000313" key="7">
    <source>
        <dbReference type="Proteomes" id="UP000183639"/>
    </source>
</evidence>
<proteinExistence type="inferred from homology"/>
<evidence type="ECO:0000259" key="3">
    <source>
        <dbReference type="Pfam" id="PF25954"/>
    </source>
</evidence>
<dbReference type="InterPro" id="IPR006143">
    <property type="entry name" value="RND_pump_MFP"/>
</dbReference>
<protein>
    <submittedName>
        <fullName evidence="6">RND family efflux transporter, MFP subunit</fullName>
    </submittedName>
</protein>
<dbReference type="Gene3D" id="2.40.50.100">
    <property type="match status" value="1"/>
</dbReference>
<dbReference type="Proteomes" id="UP000183639">
    <property type="component" value="Unassembled WGS sequence"/>
</dbReference>
<feature type="chain" id="PRO_5010235095" evidence="2">
    <location>
        <begin position="29"/>
        <end position="365"/>
    </location>
</feature>
<dbReference type="Gene3D" id="1.10.287.470">
    <property type="entry name" value="Helix hairpin bin"/>
    <property type="match status" value="1"/>
</dbReference>
<dbReference type="NCBIfam" id="TIGR01730">
    <property type="entry name" value="RND_mfp"/>
    <property type="match status" value="1"/>
</dbReference>
<dbReference type="InterPro" id="IPR058792">
    <property type="entry name" value="Beta-barrel_RND_2"/>
</dbReference>
<dbReference type="Pfam" id="PF25973">
    <property type="entry name" value="BSH_CzcB"/>
    <property type="match status" value="1"/>
</dbReference>
<sequence length="365" mass="39328">MKKHKTRMMMLGLFAVVLAIMGWRMAGAEDDGAAGGQQPLAVSADTVALTMKPATMPLSGTVEGLTSSIISSRFSGQVTQVLVEDGRAVRAGQALFVLDTVELRNALRVAQNSVNQMAAKYANDREDYKRCEVLYEKGAYSRQQLDSARTKMLASQADYDSAQANCSSAEKQVAEATVVSPVNGVIANKNLTNGQNIVAGNQVMTVEQIDAVHVVIQVEQRDMANLKMGDTVAVTVDTYPDKTFSGVVDVISPVAGKENRMFQVKIRVDNPDLLLKPGMFVQVQLDLGEPQPVLTVPQKAVLGEKGVQYVFTVEDGKAKKVRVKVGDILGDRIEITEGAAEGMIILTDNLDKLKDGNIVQIGAEE</sequence>
<evidence type="ECO:0000256" key="1">
    <source>
        <dbReference type="ARBA" id="ARBA00009477"/>
    </source>
</evidence>
<dbReference type="OrthoDB" id="5392603at2"/>
<dbReference type="Gene3D" id="2.40.420.20">
    <property type="match status" value="1"/>
</dbReference>
<feature type="domain" description="CzcB-like barrel-sandwich hybrid" evidence="4">
    <location>
        <begin position="69"/>
        <end position="206"/>
    </location>
</feature>
<feature type="signal peptide" evidence="2">
    <location>
        <begin position="1"/>
        <end position="28"/>
    </location>
</feature>
<dbReference type="PANTHER" id="PTHR30469">
    <property type="entry name" value="MULTIDRUG RESISTANCE PROTEIN MDTA"/>
    <property type="match status" value="1"/>
</dbReference>
<keyword evidence="2" id="KW-0732">Signal</keyword>
<dbReference type="Pfam" id="PF25989">
    <property type="entry name" value="YknX_C"/>
    <property type="match status" value="1"/>
</dbReference>
<feature type="domain" description="YknX-like C-terminal permuted SH3-like" evidence="5">
    <location>
        <begin position="293"/>
        <end position="360"/>
    </location>
</feature>
<dbReference type="GO" id="GO:0015562">
    <property type="term" value="F:efflux transmembrane transporter activity"/>
    <property type="evidence" value="ECO:0007669"/>
    <property type="project" value="TreeGrafter"/>
</dbReference>
<dbReference type="SUPFAM" id="SSF111369">
    <property type="entry name" value="HlyD-like secretion proteins"/>
    <property type="match status" value="1"/>
</dbReference>
<organism evidence="6 7">
    <name type="scientific">Selenomonas ruminantium</name>
    <dbReference type="NCBI Taxonomy" id="971"/>
    <lineage>
        <taxon>Bacteria</taxon>
        <taxon>Bacillati</taxon>
        <taxon>Bacillota</taxon>
        <taxon>Negativicutes</taxon>
        <taxon>Selenomonadales</taxon>
        <taxon>Selenomonadaceae</taxon>
        <taxon>Selenomonas</taxon>
    </lineage>
</organism>
<evidence type="ECO:0000259" key="4">
    <source>
        <dbReference type="Pfam" id="PF25973"/>
    </source>
</evidence>
<dbReference type="AlphaFoldDB" id="A0A1I3GPC8"/>
<evidence type="ECO:0000313" key="6">
    <source>
        <dbReference type="EMBL" id="SFI25294.1"/>
    </source>
</evidence>
<evidence type="ECO:0000259" key="5">
    <source>
        <dbReference type="Pfam" id="PF25989"/>
    </source>
</evidence>
<accession>A0A1I3GPC8</accession>
<comment type="similarity">
    <text evidence="1">Belongs to the membrane fusion protein (MFP) (TC 8.A.1) family.</text>
</comment>
<name>A0A1I3GPC8_SELRU</name>
<dbReference type="EMBL" id="FOQK01000024">
    <property type="protein sequence ID" value="SFI25294.1"/>
    <property type="molecule type" value="Genomic_DNA"/>
</dbReference>
<dbReference type="FunFam" id="2.40.30.170:FF:000010">
    <property type="entry name" value="Efflux RND transporter periplasmic adaptor subunit"/>
    <property type="match status" value="1"/>
</dbReference>
<reference evidence="6 7" key="1">
    <citation type="submission" date="2016-10" db="EMBL/GenBank/DDBJ databases">
        <authorList>
            <person name="de Groot N.N."/>
        </authorList>
    </citation>
    <scope>NUCLEOTIDE SEQUENCE [LARGE SCALE GENOMIC DNA]</scope>
    <source>
        <strain evidence="6 7">Z108</strain>
    </source>
</reference>
<gene>
    <name evidence="6" type="ORF">SAMN04487861_1241</name>
</gene>
<dbReference type="Gene3D" id="2.40.30.170">
    <property type="match status" value="1"/>
</dbReference>
<evidence type="ECO:0000256" key="2">
    <source>
        <dbReference type="SAM" id="SignalP"/>
    </source>
</evidence>
<dbReference type="InterPro" id="IPR058637">
    <property type="entry name" value="YknX-like_C"/>
</dbReference>